<feature type="compositionally biased region" description="Basic and acidic residues" evidence="1">
    <location>
        <begin position="37"/>
        <end position="55"/>
    </location>
</feature>
<comment type="caution">
    <text evidence="2">The sequence shown here is derived from an EMBL/GenBank/DDBJ whole genome shotgun (WGS) entry which is preliminary data.</text>
</comment>
<feature type="non-terminal residue" evidence="2">
    <location>
        <position position="74"/>
    </location>
</feature>
<sequence length="74" mass="8165">SALISRLESGFTQPQINRIEQQIKTAVTKKQATETVKTVKEKQAPKAVETVEKPSKARKRPTNTTSTETGPSKK</sequence>
<feature type="region of interest" description="Disordered" evidence="1">
    <location>
        <begin position="30"/>
        <end position="74"/>
    </location>
</feature>
<proteinExistence type="predicted"/>
<feature type="non-terminal residue" evidence="2">
    <location>
        <position position="1"/>
    </location>
</feature>
<dbReference type="Proteomes" id="UP000236291">
    <property type="component" value="Unassembled WGS sequence"/>
</dbReference>
<dbReference type="EMBL" id="ASHM01151142">
    <property type="protein sequence ID" value="PNX62883.1"/>
    <property type="molecule type" value="Genomic_DNA"/>
</dbReference>
<dbReference type="AlphaFoldDB" id="A0A2K3K9D8"/>
<accession>A0A2K3K9D8</accession>
<evidence type="ECO:0000313" key="2">
    <source>
        <dbReference type="EMBL" id="PNX62883.1"/>
    </source>
</evidence>
<protein>
    <submittedName>
        <fullName evidence="2">Uncharacterized protein</fullName>
    </submittedName>
</protein>
<name>A0A2K3K9D8_TRIPR</name>
<reference evidence="2 3" key="1">
    <citation type="journal article" date="2014" name="Am. J. Bot.">
        <title>Genome assembly and annotation for red clover (Trifolium pratense; Fabaceae).</title>
        <authorList>
            <person name="Istvanek J."/>
            <person name="Jaros M."/>
            <person name="Krenek A."/>
            <person name="Repkova J."/>
        </authorList>
    </citation>
    <scope>NUCLEOTIDE SEQUENCE [LARGE SCALE GENOMIC DNA]</scope>
    <source>
        <strain evidence="3">cv. Tatra</strain>
        <tissue evidence="2">Young leaves</tissue>
    </source>
</reference>
<organism evidence="2 3">
    <name type="scientific">Trifolium pratense</name>
    <name type="common">Red clover</name>
    <dbReference type="NCBI Taxonomy" id="57577"/>
    <lineage>
        <taxon>Eukaryota</taxon>
        <taxon>Viridiplantae</taxon>
        <taxon>Streptophyta</taxon>
        <taxon>Embryophyta</taxon>
        <taxon>Tracheophyta</taxon>
        <taxon>Spermatophyta</taxon>
        <taxon>Magnoliopsida</taxon>
        <taxon>eudicotyledons</taxon>
        <taxon>Gunneridae</taxon>
        <taxon>Pentapetalae</taxon>
        <taxon>rosids</taxon>
        <taxon>fabids</taxon>
        <taxon>Fabales</taxon>
        <taxon>Fabaceae</taxon>
        <taxon>Papilionoideae</taxon>
        <taxon>50 kb inversion clade</taxon>
        <taxon>NPAAA clade</taxon>
        <taxon>Hologalegina</taxon>
        <taxon>IRL clade</taxon>
        <taxon>Trifolieae</taxon>
        <taxon>Trifolium</taxon>
    </lineage>
</organism>
<evidence type="ECO:0000313" key="3">
    <source>
        <dbReference type="Proteomes" id="UP000236291"/>
    </source>
</evidence>
<gene>
    <name evidence="2" type="ORF">L195_g061354</name>
</gene>
<evidence type="ECO:0000256" key="1">
    <source>
        <dbReference type="SAM" id="MobiDB-lite"/>
    </source>
</evidence>
<reference evidence="2 3" key="2">
    <citation type="journal article" date="2017" name="Front. Plant Sci.">
        <title>Gene Classification and Mining of Molecular Markers Useful in Red Clover (Trifolium pratense) Breeding.</title>
        <authorList>
            <person name="Istvanek J."/>
            <person name="Dluhosova J."/>
            <person name="Dluhos P."/>
            <person name="Patkova L."/>
            <person name="Nedelnik J."/>
            <person name="Repkova J."/>
        </authorList>
    </citation>
    <scope>NUCLEOTIDE SEQUENCE [LARGE SCALE GENOMIC DNA]</scope>
    <source>
        <strain evidence="3">cv. Tatra</strain>
        <tissue evidence="2">Young leaves</tissue>
    </source>
</reference>
<feature type="compositionally biased region" description="Polar residues" evidence="1">
    <location>
        <begin position="62"/>
        <end position="74"/>
    </location>
</feature>